<feature type="transmembrane region" description="Helical" evidence="19">
    <location>
        <begin position="110"/>
        <end position="129"/>
    </location>
</feature>
<keyword evidence="21" id="KW-1185">Reference proteome</keyword>
<gene>
    <name evidence="19" type="primary">cobS</name>
    <name evidence="20" type="ORF">OCH239_08965</name>
</gene>
<keyword evidence="8 19" id="KW-0169">Cobalamin biosynthesis</keyword>
<keyword evidence="7 19" id="KW-1003">Cell membrane</keyword>
<feature type="transmembrane region" description="Helical" evidence="19">
    <location>
        <begin position="226"/>
        <end position="244"/>
    </location>
</feature>
<evidence type="ECO:0000256" key="17">
    <source>
        <dbReference type="ARBA" id="ARBA00048623"/>
    </source>
</evidence>
<evidence type="ECO:0000313" key="20">
    <source>
        <dbReference type="EMBL" id="ETX13694.1"/>
    </source>
</evidence>
<protein>
    <recommendedName>
        <fullName evidence="6 19">Adenosylcobinamide-GDP ribazoletransferase</fullName>
        <ecNumber evidence="5 19">2.7.8.26</ecNumber>
    </recommendedName>
    <alternativeName>
        <fullName evidence="16 19">Cobalamin synthase</fullName>
    </alternativeName>
    <alternativeName>
        <fullName evidence="15 19">Cobalamin-5'-phosphate synthase</fullName>
    </alternativeName>
</protein>
<evidence type="ECO:0000256" key="11">
    <source>
        <dbReference type="ARBA" id="ARBA00022842"/>
    </source>
</evidence>
<feature type="transmembrane region" description="Helical" evidence="19">
    <location>
        <begin position="186"/>
        <end position="214"/>
    </location>
</feature>
<evidence type="ECO:0000256" key="5">
    <source>
        <dbReference type="ARBA" id="ARBA00013200"/>
    </source>
</evidence>
<comment type="similarity">
    <text evidence="4 19">Belongs to the CobS family.</text>
</comment>
<comment type="catalytic activity">
    <reaction evidence="17 19">
        <text>alpha-ribazole + adenosylcob(III)inamide-GDP = adenosylcob(III)alamin + GMP + H(+)</text>
        <dbReference type="Rhea" id="RHEA:16049"/>
        <dbReference type="ChEBI" id="CHEBI:10329"/>
        <dbReference type="ChEBI" id="CHEBI:15378"/>
        <dbReference type="ChEBI" id="CHEBI:18408"/>
        <dbReference type="ChEBI" id="CHEBI:58115"/>
        <dbReference type="ChEBI" id="CHEBI:60487"/>
        <dbReference type="EC" id="2.7.8.26"/>
    </reaction>
</comment>
<organism evidence="20 21">
    <name type="scientific">Roseivivax halodurans JCM 10272</name>
    <dbReference type="NCBI Taxonomy" id="1449350"/>
    <lineage>
        <taxon>Bacteria</taxon>
        <taxon>Pseudomonadati</taxon>
        <taxon>Pseudomonadota</taxon>
        <taxon>Alphaproteobacteria</taxon>
        <taxon>Rhodobacterales</taxon>
        <taxon>Roseobacteraceae</taxon>
        <taxon>Roseivivax</taxon>
    </lineage>
</organism>
<dbReference type="EC" id="2.7.8.26" evidence="5 19"/>
<feature type="transmembrane region" description="Helical" evidence="19">
    <location>
        <begin position="34"/>
        <end position="52"/>
    </location>
</feature>
<dbReference type="Proteomes" id="UP000022447">
    <property type="component" value="Unassembled WGS sequence"/>
</dbReference>
<evidence type="ECO:0000256" key="6">
    <source>
        <dbReference type="ARBA" id="ARBA00015850"/>
    </source>
</evidence>
<evidence type="ECO:0000256" key="13">
    <source>
        <dbReference type="ARBA" id="ARBA00023136"/>
    </source>
</evidence>
<name>X7EC69_9RHOB</name>
<evidence type="ECO:0000313" key="21">
    <source>
        <dbReference type="Proteomes" id="UP000022447"/>
    </source>
</evidence>
<dbReference type="EMBL" id="JALZ01000020">
    <property type="protein sequence ID" value="ETX13694.1"/>
    <property type="molecule type" value="Genomic_DNA"/>
</dbReference>
<comment type="pathway">
    <text evidence="3 19">Cofactor biosynthesis; adenosylcobalamin biosynthesis; adenosylcobalamin from cob(II)yrinate a,c-diamide: step 7/7.</text>
</comment>
<dbReference type="AlphaFoldDB" id="X7EC69"/>
<comment type="catalytic activity">
    <reaction evidence="18 19">
        <text>alpha-ribazole 5'-phosphate + adenosylcob(III)inamide-GDP = adenosylcob(III)alamin 5'-phosphate + GMP + H(+)</text>
        <dbReference type="Rhea" id="RHEA:23560"/>
        <dbReference type="ChEBI" id="CHEBI:15378"/>
        <dbReference type="ChEBI" id="CHEBI:57918"/>
        <dbReference type="ChEBI" id="CHEBI:58115"/>
        <dbReference type="ChEBI" id="CHEBI:60487"/>
        <dbReference type="ChEBI" id="CHEBI:60493"/>
        <dbReference type="EC" id="2.7.8.26"/>
    </reaction>
</comment>
<evidence type="ECO:0000256" key="14">
    <source>
        <dbReference type="ARBA" id="ARBA00025228"/>
    </source>
</evidence>
<comment type="cofactor">
    <cofactor evidence="1 19">
        <name>Mg(2+)</name>
        <dbReference type="ChEBI" id="CHEBI:18420"/>
    </cofactor>
</comment>
<keyword evidence="9 19" id="KW-0808">Transferase</keyword>
<reference evidence="20 21" key="1">
    <citation type="submission" date="2014-01" db="EMBL/GenBank/DDBJ databases">
        <title>Roseivivax halodurans JCM 10272 Genome Sequencing.</title>
        <authorList>
            <person name="Lai Q."/>
            <person name="Li G."/>
            <person name="Shao Z."/>
        </authorList>
    </citation>
    <scope>NUCLEOTIDE SEQUENCE [LARGE SCALE GENOMIC DNA]</scope>
    <source>
        <strain evidence="20 21">JCM 10272</strain>
    </source>
</reference>
<evidence type="ECO:0000256" key="2">
    <source>
        <dbReference type="ARBA" id="ARBA00004651"/>
    </source>
</evidence>
<comment type="function">
    <text evidence="14 19">Joins adenosylcobinamide-GDP and alpha-ribazole to generate adenosylcobalamin (Ado-cobalamin). Also synthesizes adenosylcobalamin 5'-phosphate from adenosylcobinamide-GDP and alpha-ribazole 5'-phosphate.</text>
</comment>
<dbReference type="PANTHER" id="PTHR34148">
    <property type="entry name" value="ADENOSYLCOBINAMIDE-GDP RIBAZOLETRANSFERASE"/>
    <property type="match status" value="1"/>
</dbReference>
<dbReference type="HAMAP" id="MF_00719">
    <property type="entry name" value="CobS"/>
    <property type="match status" value="1"/>
</dbReference>
<comment type="caution">
    <text evidence="20">The sequence shown here is derived from an EMBL/GenBank/DDBJ whole genome shotgun (WGS) entry which is preliminary data.</text>
</comment>
<evidence type="ECO:0000256" key="8">
    <source>
        <dbReference type="ARBA" id="ARBA00022573"/>
    </source>
</evidence>
<accession>X7EC69</accession>
<evidence type="ECO:0000256" key="10">
    <source>
        <dbReference type="ARBA" id="ARBA00022692"/>
    </source>
</evidence>
<dbReference type="GO" id="GO:0051073">
    <property type="term" value="F:adenosylcobinamide-GDP ribazoletransferase activity"/>
    <property type="evidence" value="ECO:0007669"/>
    <property type="project" value="UniProtKB-UniRule"/>
</dbReference>
<feature type="transmembrane region" description="Helical" evidence="19">
    <location>
        <begin position="136"/>
        <end position="159"/>
    </location>
</feature>
<evidence type="ECO:0000256" key="16">
    <source>
        <dbReference type="ARBA" id="ARBA00032853"/>
    </source>
</evidence>
<dbReference type="InterPro" id="IPR003805">
    <property type="entry name" value="CobS"/>
</dbReference>
<keyword evidence="13 19" id="KW-0472">Membrane</keyword>
<keyword evidence="10 19" id="KW-0812">Transmembrane</keyword>
<dbReference type="GO" id="GO:0009236">
    <property type="term" value="P:cobalamin biosynthetic process"/>
    <property type="evidence" value="ECO:0007669"/>
    <property type="project" value="UniProtKB-UniRule"/>
</dbReference>
<evidence type="ECO:0000256" key="9">
    <source>
        <dbReference type="ARBA" id="ARBA00022679"/>
    </source>
</evidence>
<evidence type="ECO:0000256" key="4">
    <source>
        <dbReference type="ARBA" id="ARBA00010561"/>
    </source>
</evidence>
<evidence type="ECO:0000256" key="19">
    <source>
        <dbReference type="HAMAP-Rule" id="MF_00719"/>
    </source>
</evidence>
<evidence type="ECO:0000256" key="7">
    <source>
        <dbReference type="ARBA" id="ARBA00022475"/>
    </source>
</evidence>
<dbReference type="PANTHER" id="PTHR34148:SF1">
    <property type="entry name" value="ADENOSYLCOBINAMIDE-GDP RIBAZOLETRANSFERASE"/>
    <property type="match status" value="1"/>
</dbReference>
<keyword evidence="12 19" id="KW-1133">Transmembrane helix</keyword>
<proteinExistence type="inferred from homology"/>
<evidence type="ECO:0000256" key="18">
    <source>
        <dbReference type="ARBA" id="ARBA00049504"/>
    </source>
</evidence>
<dbReference type="GO" id="GO:0005886">
    <property type="term" value="C:plasma membrane"/>
    <property type="evidence" value="ECO:0007669"/>
    <property type="project" value="UniProtKB-SubCell"/>
</dbReference>
<dbReference type="PATRIC" id="fig|1449350.3.peg.3159"/>
<dbReference type="GO" id="GO:0008818">
    <property type="term" value="F:cobalamin 5'-phosphate synthase activity"/>
    <property type="evidence" value="ECO:0007669"/>
    <property type="project" value="UniProtKB-UniRule"/>
</dbReference>
<keyword evidence="11 19" id="KW-0460">Magnesium</keyword>
<evidence type="ECO:0000256" key="1">
    <source>
        <dbReference type="ARBA" id="ARBA00001946"/>
    </source>
</evidence>
<comment type="subcellular location">
    <subcellularLocation>
        <location evidence="2 19">Cell membrane</location>
        <topology evidence="2 19">Multi-pass membrane protein</topology>
    </subcellularLocation>
</comment>
<evidence type="ECO:0000256" key="12">
    <source>
        <dbReference type="ARBA" id="ARBA00022989"/>
    </source>
</evidence>
<evidence type="ECO:0000256" key="3">
    <source>
        <dbReference type="ARBA" id="ARBA00004663"/>
    </source>
</evidence>
<evidence type="ECO:0000256" key="15">
    <source>
        <dbReference type="ARBA" id="ARBA00032605"/>
    </source>
</evidence>
<dbReference type="eggNOG" id="COG0368">
    <property type="taxonomic scope" value="Bacteria"/>
</dbReference>
<dbReference type="UniPathway" id="UPA00148">
    <property type="reaction ID" value="UER00238"/>
</dbReference>
<dbReference type="Pfam" id="PF02654">
    <property type="entry name" value="CobS"/>
    <property type="match status" value="1"/>
</dbReference>
<sequence length="247" mass="24980">MRRRVAELQVAVMLLTRFPAGRLPEAVPSLSRAQWAYPLVGLPVGLVCWVICAGSLQAGIPEPVAAMLFLVTNALITGALHHDGLADFADGVGGGRDAVSCLAIMRDSRIGSYGVIALILALGCQAASLSSMGPVLTLLPVLAISVSSRLAMLGVMQILPPARGDGLGHLAGGGTMKSLCVGCGMAFALLVGAGLSSAMAVLASMAAVAVVILLAWRRIGGYTGDVLGAALVAFETVAFISLAGSTT</sequence>
<dbReference type="STRING" id="1449350.OCH239_08965"/>